<dbReference type="KEGG" id="brh:RBRH_04306"/>
<dbReference type="HOGENOM" id="CLU_166635_0_0_4"/>
<evidence type="ECO:0000313" key="1">
    <source>
        <dbReference type="EMBL" id="CBW77399.1"/>
    </source>
</evidence>
<organism evidence="1 2">
    <name type="scientific">Mycetohabitans rhizoxinica (strain DSM 19002 / CIP 109453 / HKI 454)</name>
    <name type="common">Paraburkholderia rhizoxinica</name>
    <dbReference type="NCBI Taxonomy" id="882378"/>
    <lineage>
        <taxon>Bacteria</taxon>
        <taxon>Pseudomonadati</taxon>
        <taxon>Pseudomonadota</taxon>
        <taxon>Betaproteobacteria</taxon>
        <taxon>Burkholderiales</taxon>
        <taxon>Burkholderiaceae</taxon>
        <taxon>Mycetohabitans</taxon>
    </lineage>
</organism>
<evidence type="ECO:0000313" key="2">
    <source>
        <dbReference type="Proteomes" id="UP000007437"/>
    </source>
</evidence>
<protein>
    <submittedName>
        <fullName evidence="1">Uncharacterized protein</fullName>
    </submittedName>
</protein>
<accession>E5AW97</accession>
<geneLocation type="plasmid" evidence="1 2">
    <name>pBRH02</name>
</geneLocation>
<dbReference type="Pfam" id="PF20126">
    <property type="entry name" value="TumE"/>
    <property type="match status" value="1"/>
</dbReference>
<gene>
    <name evidence="1" type="ordered locus">RBRH_04306</name>
</gene>
<dbReference type="RefSeq" id="WP_013436804.1">
    <property type="nucleotide sequence ID" value="NC_014723.1"/>
</dbReference>
<proteinExistence type="predicted"/>
<reference evidence="1 2" key="2">
    <citation type="journal article" date="2011" name="J. Bacteriol.">
        <title>Complete genome sequence of Burkholderia rhizoxinica, an endosymbiont of Rhizopus microsporus.</title>
        <authorList>
            <person name="Lackner G."/>
            <person name="Moebius N."/>
            <person name="Partida-Martinez L."/>
            <person name="Hertweck C."/>
        </authorList>
    </citation>
    <scope>NUCLEOTIDE SEQUENCE [LARGE SCALE GENOMIC DNA]</scope>
    <source>
        <strain evidence="2">DSM 19002 / CIP 109453 / HKI 454</strain>
        <plasmid evidence="1 2">pBRH02</plasmid>
    </source>
</reference>
<dbReference type="InterPro" id="IPR045397">
    <property type="entry name" value="TumE-like"/>
</dbReference>
<dbReference type="EMBL" id="FR687361">
    <property type="protein sequence ID" value="CBW77399.1"/>
    <property type="molecule type" value="Genomic_DNA"/>
</dbReference>
<name>E5AW97_MYCRK</name>
<dbReference type="AlphaFoldDB" id="E5AW97"/>
<reference key="1">
    <citation type="submission" date="2010-09" db="EMBL/GenBank/DDBJ databases">
        <title>Complete genome sequence of Burkholderia rhizoxinica, the endosymbiont of the phytopathogenic fungus Rhizopus microsporus.</title>
        <authorList>
            <person name="Lackner G."/>
            <person name="Moebius N."/>
            <person name="Partida-Martinez L.P."/>
            <person name="Hertweck C."/>
        </authorList>
    </citation>
    <scope>NUCLEOTIDE SEQUENCE</scope>
    <source>
        <strain>HKI 454</strain>
    </source>
</reference>
<dbReference type="Proteomes" id="UP000007437">
    <property type="component" value="Plasmid pBRH02"/>
</dbReference>
<sequence length="75" mass="8766">MRIWRLLGCDAERPHGLKYSLFYGQSGTSVIGYGNERSQGDHRHYRDREVPYVFLMAGQMVRDFWGEVGRKRSGK</sequence>
<keyword evidence="1" id="KW-0614">Plasmid</keyword>